<feature type="domain" description="Thioester reductase (TE)" evidence="2">
    <location>
        <begin position="9"/>
        <end position="253"/>
    </location>
</feature>
<dbReference type="InterPro" id="IPR013120">
    <property type="entry name" value="FAR_NAD-bd"/>
</dbReference>
<feature type="compositionally biased region" description="Basic residues" evidence="1">
    <location>
        <begin position="479"/>
        <end position="503"/>
    </location>
</feature>
<feature type="compositionally biased region" description="Low complexity" evidence="1">
    <location>
        <begin position="375"/>
        <end position="391"/>
    </location>
</feature>
<dbReference type="InterPro" id="IPR050177">
    <property type="entry name" value="Lipid_A_modif_metabolic_enz"/>
</dbReference>
<protein>
    <recommendedName>
        <fullName evidence="2">Thioester reductase (TE) domain-containing protein</fullName>
    </recommendedName>
</protein>
<name>A0A6M5YY02_9BACT</name>
<reference evidence="4" key="1">
    <citation type="submission" date="2020-05" db="EMBL/GenBank/DDBJ databases">
        <title>Frigoriglobus tundricola gen. nov., sp. nov., a psychrotolerant cellulolytic planctomycete of the family Gemmataceae with two divergent copies of 16S rRNA gene.</title>
        <authorList>
            <person name="Kulichevskaya I.S."/>
            <person name="Ivanova A.A."/>
            <person name="Naumoff D.G."/>
            <person name="Beletsky A.V."/>
            <person name="Rijpstra W.I.C."/>
            <person name="Sinninghe Damste J.S."/>
            <person name="Mardanov A.V."/>
            <person name="Ravin N.V."/>
            <person name="Dedysh S.N."/>
        </authorList>
    </citation>
    <scope>NUCLEOTIDE SEQUENCE [LARGE SCALE GENOMIC DNA]</scope>
    <source>
        <strain evidence="4">PL17</strain>
    </source>
</reference>
<sequence length="592" mass="64625">MGPRYGILLTGATGLLGRYLLRDLLAAGNRVAVLVRPDRGRCPEERVREVMEFARATAGEPLQEPTVLAGDLRDRGLGMSHVDRDWVARNCARVLNAAASAALHRGADGEPHATNATGSRRLLEHCARMSVHEVHHVSTAFVCGDRPGPILESEGDLGQGHHNDYEHSKHAAELSLRALRELRTTVYRPSVIVGDSRTGHTPAYRGVYRFLELANRLAQPGGEPRRRWLPLRLPFTGTERRNLVTVDWVAQAITRVVGRPALHGRTYHLTATRPTSVRTIIDAAVEELGLTGVELAGRPANLTALERAFVEGIQEHWPHPGSDPAFDCGNTLAALPDLPAPRVDRECLGRLIRFAVRDGWGRARGRAPLRGRSIAATTSSATSRPRARVVPGPRPRRGHPGVRHPRGRRRAVGVSARRRARPRGGPRFGRAVRRRVPNERADAGRDRVGPGVAPGRVLRPAGRDLRQRGPGAGAGRAVRAVRARVPLRRHPGGGGAARRRRRGLIHEPAESVCFRGTGLRACASRHTGSKARATSRKTGQTRRVHVLGGRDRSGPRAVRCAGGRRAGPRVPTGTLPHWPHRPRRHPCAARTH</sequence>
<dbReference type="Pfam" id="PF07993">
    <property type="entry name" value="NAD_binding_4"/>
    <property type="match status" value="1"/>
</dbReference>
<dbReference type="KEGG" id="ftj:FTUN_6353"/>
<accession>A0A6M5YY02</accession>
<dbReference type="Gene3D" id="3.40.50.720">
    <property type="entry name" value="NAD(P)-binding Rossmann-like Domain"/>
    <property type="match status" value="1"/>
</dbReference>
<evidence type="ECO:0000256" key="1">
    <source>
        <dbReference type="SAM" id="MobiDB-lite"/>
    </source>
</evidence>
<feature type="region of interest" description="Disordered" evidence="1">
    <location>
        <begin position="375"/>
        <end position="503"/>
    </location>
</feature>
<dbReference type="Proteomes" id="UP000503447">
    <property type="component" value="Chromosome"/>
</dbReference>
<feature type="compositionally biased region" description="Low complexity" evidence="1">
    <location>
        <begin position="555"/>
        <end position="577"/>
    </location>
</feature>
<organism evidence="3 4">
    <name type="scientific">Frigoriglobus tundricola</name>
    <dbReference type="NCBI Taxonomy" id="2774151"/>
    <lineage>
        <taxon>Bacteria</taxon>
        <taxon>Pseudomonadati</taxon>
        <taxon>Planctomycetota</taxon>
        <taxon>Planctomycetia</taxon>
        <taxon>Gemmatales</taxon>
        <taxon>Gemmataceae</taxon>
        <taxon>Frigoriglobus</taxon>
    </lineage>
</organism>
<feature type="compositionally biased region" description="Basic and acidic residues" evidence="1">
    <location>
        <begin position="436"/>
        <end position="448"/>
    </location>
</feature>
<keyword evidence="4" id="KW-1185">Reference proteome</keyword>
<feature type="compositionally biased region" description="Basic residues" evidence="1">
    <location>
        <begin position="394"/>
        <end position="435"/>
    </location>
</feature>
<feature type="compositionally biased region" description="Basic residues" evidence="1">
    <location>
        <begin position="527"/>
        <end position="545"/>
    </location>
</feature>
<dbReference type="AlphaFoldDB" id="A0A6M5YY02"/>
<gene>
    <name evidence="3" type="ORF">FTUN_6353</name>
</gene>
<dbReference type="EMBL" id="CP053452">
    <property type="protein sequence ID" value="QJW98758.1"/>
    <property type="molecule type" value="Genomic_DNA"/>
</dbReference>
<evidence type="ECO:0000259" key="2">
    <source>
        <dbReference type="Pfam" id="PF07993"/>
    </source>
</evidence>
<dbReference type="PANTHER" id="PTHR43245:SF51">
    <property type="entry name" value="SHORT CHAIN DEHYDROGENASE_REDUCTASE FAMILY 42E, MEMBER 2"/>
    <property type="match status" value="1"/>
</dbReference>
<proteinExistence type="predicted"/>
<dbReference type="SUPFAM" id="SSF51735">
    <property type="entry name" value="NAD(P)-binding Rossmann-fold domains"/>
    <property type="match status" value="1"/>
</dbReference>
<dbReference type="InterPro" id="IPR036291">
    <property type="entry name" value="NAD(P)-bd_dom_sf"/>
</dbReference>
<dbReference type="PANTHER" id="PTHR43245">
    <property type="entry name" value="BIFUNCTIONAL POLYMYXIN RESISTANCE PROTEIN ARNA"/>
    <property type="match status" value="1"/>
</dbReference>
<evidence type="ECO:0000313" key="3">
    <source>
        <dbReference type="EMBL" id="QJW98758.1"/>
    </source>
</evidence>
<feature type="region of interest" description="Disordered" evidence="1">
    <location>
        <begin position="524"/>
        <end position="592"/>
    </location>
</feature>
<feature type="compositionally biased region" description="Basic residues" evidence="1">
    <location>
        <begin position="578"/>
        <end position="592"/>
    </location>
</feature>
<evidence type="ECO:0000313" key="4">
    <source>
        <dbReference type="Proteomes" id="UP000503447"/>
    </source>
</evidence>